<evidence type="ECO:0000313" key="3">
    <source>
        <dbReference type="Proteomes" id="UP000807504"/>
    </source>
</evidence>
<organism evidence="2 3">
    <name type="scientific">Argiope bruennichi</name>
    <name type="common">Wasp spider</name>
    <name type="synonym">Aranea bruennichi</name>
    <dbReference type="NCBI Taxonomy" id="94029"/>
    <lineage>
        <taxon>Eukaryota</taxon>
        <taxon>Metazoa</taxon>
        <taxon>Ecdysozoa</taxon>
        <taxon>Arthropoda</taxon>
        <taxon>Chelicerata</taxon>
        <taxon>Arachnida</taxon>
        <taxon>Araneae</taxon>
        <taxon>Araneomorphae</taxon>
        <taxon>Entelegynae</taxon>
        <taxon>Araneoidea</taxon>
        <taxon>Araneidae</taxon>
        <taxon>Argiope</taxon>
    </lineage>
</organism>
<feature type="compositionally biased region" description="Basic and acidic residues" evidence="1">
    <location>
        <begin position="1"/>
        <end position="11"/>
    </location>
</feature>
<feature type="region of interest" description="Disordered" evidence="1">
    <location>
        <begin position="1"/>
        <end position="25"/>
    </location>
</feature>
<keyword evidence="3" id="KW-1185">Reference proteome</keyword>
<reference evidence="2" key="1">
    <citation type="journal article" date="2020" name="bioRxiv">
        <title>Chromosome-level reference genome of the European wasp spider Argiope bruennichi: a resource for studies on range expansion and evolutionary adaptation.</title>
        <authorList>
            <person name="Sheffer M.M."/>
            <person name="Hoppe A."/>
            <person name="Krehenwinkel H."/>
            <person name="Uhl G."/>
            <person name="Kuss A.W."/>
            <person name="Jensen L."/>
            <person name="Jensen C."/>
            <person name="Gillespie R.G."/>
            <person name="Hoff K.J."/>
            <person name="Prost S."/>
        </authorList>
    </citation>
    <scope>NUCLEOTIDE SEQUENCE</scope>
</reference>
<proteinExistence type="predicted"/>
<name>A0A8T0E6I2_ARGBR</name>
<dbReference type="AlphaFoldDB" id="A0A8T0E6I2"/>
<sequence length="100" mass="11262">MTPESVTRRLVESNLLDPQKPQQIHYPLPPTPATKCPLVRVTQNLLAGANEIGQRVPRAPWTLQGYYVTSIHPHSFAYRFIGHVPPRTRGHVTSGPREMT</sequence>
<comment type="caution">
    <text evidence="2">The sequence shown here is derived from an EMBL/GenBank/DDBJ whole genome shotgun (WGS) entry which is preliminary data.</text>
</comment>
<accession>A0A8T0E6I2</accession>
<reference evidence="2" key="2">
    <citation type="submission" date="2020-06" db="EMBL/GenBank/DDBJ databases">
        <authorList>
            <person name="Sheffer M."/>
        </authorList>
    </citation>
    <scope>NUCLEOTIDE SEQUENCE</scope>
</reference>
<protein>
    <submittedName>
        <fullName evidence="2">Uncharacterized protein</fullName>
    </submittedName>
</protein>
<evidence type="ECO:0000256" key="1">
    <source>
        <dbReference type="SAM" id="MobiDB-lite"/>
    </source>
</evidence>
<dbReference type="EMBL" id="JABXBU010002230">
    <property type="protein sequence ID" value="KAF8767094.1"/>
    <property type="molecule type" value="Genomic_DNA"/>
</dbReference>
<evidence type="ECO:0000313" key="2">
    <source>
        <dbReference type="EMBL" id="KAF8767094.1"/>
    </source>
</evidence>
<gene>
    <name evidence="2" type="ORF">HNY73_020090</name>
</gene>
<dbReference type="Proteomes" id="UP000807504">
    <property type="component" value="Unassembled WGS sequence"/>
</dbReference>